<dbReference type="InterPro" id="IPR050165">
    <property type="entry name" value="DHAD_IlvD/Edd"/>
</dbReference>
<dbReference type="Pfam" id="PF00920">
    <property type="entry name" value="ILVD_EDD_N"/>
    <property type="match status" value="1"/>
</dbReference>
<comment type="similarity">
    <text evidence="1">Belongs to the IlvD/Edd family.</text>
</comment>
<proteinExistence type="inferred from homology"/>
<dbReference type="GO" id="GO:0009082">
    <property type="term" value="P:branched-chain amino acid biosynthetic process"/>
    <property type="evidence" value="ECO:0007669"/>
    <property type="project" value="TreeGrafter"/>
</dbReference>
<dbReference type="PANTHER" id="PTHR21000">
    <property type="entry name" value="DIHYDROXY-ACID DEHYDRATASE DAD"/>
    <property type="match status" value="1"/>
</dbReference>
<name>A0AAE0FCB8_9CHLO</name>
<reference evidence="4 5" key="1">
    <citation type="journal article" date="2015" name="Genome Biol. Evol.">
        <title>Comparative Genomics of a Bacterivorous Green Alga Reveals Evolutionary Causalities and Consequences of Phago-Mixotrophic Mode of Nutrition.</title>
        <authorList>
            <person name="Burns J.A."/>
            <person name="Paasch A."/>
            <person name="Narechania A."/>
            <person name="Kim E."/>
        </authorList>
    </citation>
    <scope>NUCLEOTIDE SEQUENCE [LARGE SCALE GENOMIC DNA]</scope>
    <source>
        <strain evidence="4 5">PLY_AMNH</strain>
    </source>
</reference>
<feature type="non-terminal residue" evidence="4">
    <location>
        <position position="239"/>
    </location>
</feature>
<accession>A0AAE0FCB8</accession>
<evidence type="ECO:0000313" key="5">
    <source>
        <dbReference type="Proteomes" id="UP001190700"/>
    </source>
</evidence>
<dbReference type="GO" id="GO:0004160">
    <property type="term" value="F:dihydroxy-acid dehydratase activity"/>
    <property type="evidence" value="ECO:0007669"/>
    <property type="project" value="TreeGrafter"/>
</dbReference>
<comment type="caution">
    <text evidence="4">The sequence shown here is derived from an EMBL/GenBank/DDBJ whole genome shotgun (WGS) entry which is preliminary data.</text>
</comment>
<keyword evidence="5" id="KW-1185">Reference proteome</keyword>
<gene>
    <name evidence="4" type="ORF">CYMTET_33751</name>
</gene>
<dbReference type="InterPro" id="IPR037237">
    <property type="entry name" value="IlvD/EDD_N"/>
</dbReference>
<dbReference type="AlphaFoldDB" id="A0AAE0FCB8"/>
<keyword evidence="2" id="KW-0456">Lyase</keyword>
<dbReference type="EMBL" id="LGRX02020933">
    <property type="protein sequence ID" value="KAK3257152.1"/>
    <property type="molecule type" value="Genomic_DNA"/>
</dbReference>
<sequence>MSKRNSCDIEEPLAKTRKKCLKRESFNMTGDRSVTGRPRLCRQDSWPQLEWKRATSTYCIMFTKWTRPTEDNWLWKGYVRANLRGAGWKDDDFDKPVVTVAAPWMSDIVCNMKFRELADACGASVGREGGKAFVHLPPVISDGIGAGVEANNWSLISRDIIADVIECMHKGYMADCIIGIGGCDKSVPGVLMPMARSNLIGVMMSGGSNVMVEYKGESMMSAGPVMALQKLQAGLWDIE</sequence>
<evidence type="ECO:0000313" key="4">
    <source>
        <dbReference type="EMBL" id="KAK3257152.1"/>
    </source>
</evidence>
<evidence type="ECO:0000259" key="3">
    <source>
        <dbReference type="Pfam" id="PF00920"/>
    </source>
</evidence>
<dbReference type="SUPFAM" id="SSF143975">
    <property type="entry name" value="IlvD/EDD N-terminal domain-like"/>
    <property type="match status" value="1"/>
</dbReference>
<organism evidence="4 5">
    <name type="scientific">Cymbomonas tetramitiformis</name>
    <dbReference type="NCBI Taxonomy" id="36881"/>
    <lineage>
        <taxon>Eukaryota</taxon>
        <taxon>Viridiplantae</taxon>
        <taxon>Chlorophyta</taxon>
        <taxon>Pyramimonadophyceae</taxon>
        <taxon>Pyramimonadales</taxon>
        <taxon>Pyramimonadaceae</taxon>
        <taxon>Cymbomonas</taxon>
    </lineage>
</organism>
<dbReference type="Proteomes" id="UP001190700">
    <property type="component" value="Unassembled WGS sequence"/>
</dbReference>
<feature type="domain" description="Dihydroxy-acid/6-phosphogluconate dehydratase N-terminal" evidence="3">
    <location>
        <begin position="95"/>
        <end position="213"/>
    </location>
</feature>
<dbReference type="InterPro" id="IPR000581">
    <property type="entry name" value="ILV_EDD_N"/>
</dbReference>
<evidence type="ECO:0000256" key="1">
    <source>
        <dbReference type="ARBA" id="ARBA00006486"/>
    </source>
</evidence>
<evidence type="ECO:0000256" key="2">
    <source>
        <dbReference type="ARBA" id="ARBA00023239"/>
    </source>
</evidence>
<dbReference type="PANTHER" id="PTHR21000:SF5">
    <property type="entry name" value="DIHYDROXY-ACID DEHYDRATASE, MITOCHONDRIAL"/>
    <property type="match status" value="1"/>
</dbReference>
<protein>
    <recommendedName>
        <fullName evidence="3">Dihydroxy-acid/6-phosphogluconate dehydratase N-terminal domain-containing protein</fullName>
    </recommendedName>
</protein>